<protein>
    <recommendedName>
        <fullName evidence="1">DUF6894 domain-containing protein</fullName>
    </recommendedName>
</protein>
<proteinExistence type="predicted"/>
<organism evidence="2 3">
    <name type="scientific">Neorhizobium alkalisoli</name>
    <dbReference type="NCBI Taxonomy" id="528178"/>
    <lineage>
        <taxon>Bacteria</taxon>
        <taxon>Pseudomonadati</taxon>
        <taxon>Pseudomonadota</taxon>
        <taxon>Alphaproteobacteria</taxon>
        <taxon>Hyphomicrobiales</taxon>
        <taxon>Rhizobiaceae</taxon>
        <taxon>Rhizobium/Agrobacterium group</taxon>
        <taxon>Neorhizobium</taxon>
    </lineage>
</organism>
<dbReference type="Proteomes" id="UP000320653">
    <property type="component" value="Unassembled WGS sequence"/>
</dbReference>
<evidence type="ECO:0000259" key="1">
    <source>
        <dbReference type="Pfam" id="PF21834"/>
    </source>
</evidence>
<dbReference type="RefSeq" id="WP_145642074.1">
    <property type="nucleotide sequence ID" value="NZ_VIWP01000010.1"/>
</dbReference>
<keyword evidence="3" id="KW-1185">Reference proteome</keyword>
<accession>A0A561QBT2</accession>
<sequence length="78" mass="8808">MPKYYFHIRDGQNLTLDPEGAEFENLEAARTEAINSARELLSHRILRGDVVDGQAFELTGEDGAVADVVRFKDVMRIE</sequence>
<evidence type="ECO:0000313" key="2">
    <source>
        <dbReference type="EMBL" id="TWF47801.1"/>
    </source>
</evidence>
<comment type="caution">
    <text evidence="2">The sequence shown here is derived from an EMBL/GenBank/DDBJ whole genome shotgun (WGS) entry which is preliminary data.</text>
</comment>
<evidence type="ECO:0000313" key="3">
    <source>
        <dbReference type="Proteomes" id="UP000320653"/>
    </source>
</evidence>
<dbReference type="InterPro" id="IPR054189">
    <property type="entry name" value="DUF6894"/>
</dbReference>
<gene>
    <name evidence="2" type="ORF">FHW37_11098</name>
</gene>
<reference evidence="2 3" key="1">
    <citation type="submission" date="2019-06" db="EMBL/GenBank/DDBJ databases">
        <title>Sorghum-associated microbial communities from plants grown in Nebraska, USA.</title>
        <authorList>
            <person name="Schachtman D."/>
        </authorList>
    </citation>
    <scope>NUCLEOTIDE SEQUENCE [LARGE SCALE GENOMIC DNA]</scope>
    <source>
        <strain evidence="2 3">1225</strain>
    </source>
</reference>
<dbReference type="EMBL" id="VIWP01000010">
    <property type="protein sequence ID" value="TWF47801.1"/>
    <property type="molecule type" value="Genomic_DNA"/>
</dbReference>
<dbReference type="OrthoDB" id="8021130at2"/>
<dbReference type="Pfam" id="PF21834">
    <property type="entry name" value="DUF6894"/>
    <property type="match status" value="1"/>
</dbReference>
<dbReference type="AlphaFoldDB" id="A0A561QBT2"/>
<name>A0A561QBT2_9HYPH</name>
<feature type="domain" description="DUF6894" evidence="1">
    <location>
        <begin position="4"/>
        <end position="71"/>
    </location>
</feature>